<dbReference type="EMBL" id="UOGA01000153">
    <property type="protein sequence ID" value="VAX19349.1"/>
    <property type="molecule type" value="Genomic_DNA"/>
</dbReference>
<organism evidence="8">
    <name type="scientific">hydrothermal vent metagenome</name>
    <dbReference type="NCBI Taxonomy" id="652676"/>
    <lineage>
        <taxon>unclassified sequences</taxon>
        <taxon>metagenomes</taxon>
        <taxon>ecological metagenomes</taxon>
    </lineage>
</organism>
<dbReference type="AlphaFoldDB" id="A0A3B1BN29"/>
<evidence type="ECO:0000256" key="5">
    <source>
        <dbReference type="ARBA" id="ARBA00022833"/>
    </source>
</evidence>
<keyword evidence="5" id="KW-0862">Zinc</keyword>
<dbReference type="PANTHER" id="PTHR11804:SF48">
    <property type="entry name" value="PUTATIVE-RELATED"/>
    <property type="match status" value="1"/>
</dbReference>
<evidence type="ECO:0000256" key="6">
    <source>
        <dbReference type="ARBA" id="ARBA00023049"/>
    </source>
</evidence>
<proteinExistence type="predicted"/>
<evidence type="ECO:0000256" key="2">
    <source>
        <dbReference type="ARBA" id="ARBA00022670"/>
    </source>
</evidence>
<name>A0A3B1BN29_9ZZZZ</name>
<accession>A0A3B1BN29</accession>
<gene>
    <name evidence="8" type="ORF">MNBD_NITROSPINAE04-1590</name>
</gene>
<feature type="domain" description="Peptidase M3A/M3B catalytic" evidence="7">
    <location>
        <begin position="180"/>
        <end position="563"/>
    </location>
</feature>
<dbReference type="GO" id="GO:0046872">
    <property type="term" value="F:metal ion binding"/>
    <property type="evidence" value="ECO:0007669"/>
    <property type="project" value="UniProtKB-KW"/>
</dbReference>
<dbReference type="NCBIfam" id="TIGR02289">
    <property type="entry name" value="M3_not_pepF"/>
    <property type="match status" value="1"/>
</dbReference>
<dbReference type="PANTHER" id="PTHR11804">
    <property type="entry name" value="PROTEASE M3 THIMET OLIGOPEPTIDASE-RELATED"/>
    <property type="match status" value="1"/>
</dbReference>
<dbReference type="InterPro" id="IPR001567">
    <property type="entry name" value="Pept_M3A_M3B_dom"/>
</dbReference>
<protein>
    <submittedName>
        <fullName evidence="8">Oligoendopeptidase F</fullName>
        <ecNumber evidence="8">3.4.24.-</ecNumber>
    </submittedName>
</protein>
<evidence type="ECO:0000256" key="3">
    <source>
        <dbReference type="ARBA" id="ARBA00022723"/>
    </source>
</evidence>
<dbReference type="InterPro" id="IPR011976">
    <property type="entry name" value="Pept_M3B_oligopep-rel"/>
</dbReference>
<dbReference type="Gene3D" id="1.10.1370.30">
    <property type="match status" value="1"/>
</dbReference>
<dbReference type="GO" id="GO:0006508">
    <property type="term" value="P:proteolysis"/>
    <property type="evidence" value="ECO:0007669"/>
    <property type="project" value="UniProtKB-KW"/>
</dbReference>
<evidence type="ECO:0000256" key="1">
    <source>
        <dbReference type="ARBA" id="ARBA00001947"/>
    </source>
</evidence>
<dbReference type="CDD" id="cd09606">
    <property type="entry name" value="M3B_PepF"/>
    <property type="match status" value="1"/>
</dbReference>
<evidence type="ECO:0000313" key="8">
    <source>
        <dbReference type="EMBL" id="VAX19349.1"/>
    </source>
</evidence>
<keyword evidence="4 8" id="KW-0378">Hydrolase</keyword>
<dbReference type="EC" id="3.4.24.-" evidence="8"/>
<evidence type="ECO:0000256" key="4">
    <source>
        <dbReference type="ARBA" id="ARBA00022801"/>
    </source>
</evidence>
<dbReference type="SUPFAM" id="SSF55486">
    <property type="entry name" value="Metalloproteases ('zincins'), catalytic domain"/>
    <property type="match status" value="1"/>
</dbReference>
<keyword evidence="3" id="KW-0479">Metal-binding</keyword>
<dbReference type="InterPro" id="IPR045090">
    <property type="entry name" value="Pept_M3A_M3B"/>
</dbReference>
<dbReference type="Pfam" id="PF01432">
    <property type="entry name" value="Peptidase_M3"/>
    <property type="match status" value="1"/>
</dbReference>
<reference evidence="8" key="1">
    <citation type="submission" date="2018-06" db="EMBL/GenBank/DDBJ databases">
        <authorList>
            <person name="Zhirakovskaya E."/>
        </authorList>
    </citation>
    <scope>NUCLEOTIDE SEQUENCE</scope>
</reference>
<sequence length="573" mass="66426">MKNTTKTTDSILKPFPRKFVEESFTINGWEDIEPYFKKLNEAQINSAEEMELWLTQWSELQAVVDEHCTRRYIEMTCHTDDEDKKNAYLECVRDIEPKQTEWSDRLNRKYVSSPAREAIDQDGYGRLDRMIKESVELFDEKNIPLQVTLQELSQKYQETMGAMTVLFEGEERTMPQMSLYLREQDRPKRQIAFNAMVERRLKEKEKLEGLFDEMLTHRVEWAKNLGLADYREYCFRSKLRDYTAEDCKVFHDAIEKAVVPLAKKIMERRREEMGIDAVNPWDTACDTKGRPSLKPFKKPEELYNGVNEIFSSVDPRLGDMFGAIGFSMDLESRKGKAPGGYQATLSEARVPFIFTNAVGTQDDVNTLLHEGGHAFHALQCRGNDLIWYRHAAMEFSEVASMSMELIGGQKLQPFYQNDDDIARAKRERMESIVSLFPWVAQVDAFQHWIYTNPEHSRDERKKEWLNLSDRFSTGVDWSKAPDEALDYSWHRQLHIFEVPFYYVEYAIAQLGALQIYRNYKTDPDNAMAGYLSALSLGGSHGAKKLFEAAGIKFDFSAPLLSSLMGLVEQELES</sequence>
<keyword evidence="2" id="KW-0645">Protease</keyword>
<dbReference type="GO" id="GO:0004222">
    <property type="term" value="F:metalloendopeptidase activity"/>
    <property type="evidence" value="ECO:0007669"/>
    <property type="project" value="InterPro"/>
</dbReference>
<evidence type="ECO:0000259" key="7">
    <source>
        <dbReference type="Pfam" id="PF01432"/>
    </source>
</evidence>
<comment type="cofactor">
    <cofactor evidence="1">
        <name>Zn(2+)</name>
        <dbReference type="ChEBI" id="CHEBI:29105"/>
    </cofactor>
</comment>
<dbReference type="GO" id="GO:0006518">
    <property type="term" value="P:peptide metabolic process"/>
    <property type="evidence" value="ECO:0007669"/>
    <property type="project" value="TreeGrafter"/>
</dbReference>
<keyword evidence="6" id="KW-0482">Metalloprotease</keyword>